<keyword evidence="5 8" id="KW-0012">Acyltransferase</keyword>
<evidence type="ECO:0000259" key="7">
    <source>
        <dbReference type="SMART" id="SM00563"/>
    </source>
</evidence>
<evidence type="ECO:0000256" key="3">
    <source>
        <dbReference type="ARBA" id="ARBA00022679"/>
    </source>
</evidence>
<dbReference type="EMBL" id="BAQD01000001">
    <property type="protein sequence ID" value="GBQ04827.1"/>
    <property type="molecule type" value="Genomic_DNA"/>
</dbReference>
<dbReference type="PANTHER" id="PTHR10434:SF64">
    <property type="entry name" value="1-ACYL-SN-GLYCEROL-3-PHOSPHATE ACYLTRANSFERASE-RELATED"/>
    <property type="match status" value="1"/>
</dbReference>
<feature type="transmembrane region" description="Helical" evidence="6">
    <location>
        <begin position="12"/>
        <end position="30"/>
    </location>
</feature>
<keyword evidence="6" id="KW-0812">Transmembrane</keyword>
<dbReference type="CDD" id="cd07989">
    <property type="entry name" value="LPLAT_AGPAT-like"/>
    <property type="match status" value="1"/>
</dbReference>
<reference evidence="8" key="1">
    <citation type="submission" date="2013-04" db="EMBL/GenBank/DDBJ databases">
        <title>The genome sequencing project of 58 acetic acid bacteria.</title>
        <authorList>
            <person name="Okamoto-Kainuma A."/>
            <person name="Ishikawa M."/>
            <person name="Umino S."/>
            <person name="Koizumi Y."/>
            <person name="Shiwa Y."/>
            <person name="Yoshikawa H."/>
            <person name="Matsutani M."/>
            <person name="Matsushita K."/>
        </authorList>
    </citation>
    <scope>NUCLEOTIDE SEQUENCE</scope>
    <source>
        <strain evidence="8">DSM 15669</strain>
    </source>
</reference>
<dbReference type="Pfam" id="PF01553">
    <property type="entry name" value="Acyltransferase"/>
    <property type="match status" value="1"/>
</dbReference>
<dbReference type="SMART" id="SM00563">
    <property type="entry name" value="PlsC"/>
    <property type="match status" value="1"/>
</dbReference>
<evidence type="ECO:0000256" key="6">
    <source>
        <dbReference type="SAM" id="Phobius"/>
    </source>
</evidence>
<feature type="domain" description="Phospholipid/glycerol acyltransferase" evidence="7">
    <location>
        <begin position="49"/>
        <end position="175"/>
    </location>
</feature>
<proteinExistence type="predicted"/>
<protein>
    <submittedName>
        <fullName evidence="8">1-acyl-sn-glycerol-3-phosphate acyltransferase</fullName>
    </submittedName>
</protein>
<keyword evidence="3" id="KW-0808">Transferase</keyword>
<comment type="caution">
    <text evidence="8">The sequence shown here is derived from an EMBL/GenBank/DDBJ whole genome shotgun (WGS) entry which is preliminary data.</text>
</comment>
<dbReference type="InterPro" id="IPR002123">
    <property type="entry name" value="Plipid/glycerol_acylTrfase"/>
</dbReference>
<organism evidence="8 9">
    <name type="scientific">Saccharibacter floricola DSM 15669</name>
    <dbReference type="NCBI Taxonomy" id="1123227"/>
    <lineage>
        <taxon>Bacteria</taxon>
        <taxon>Pseudomonadati</taxon>
        <taxon>Pseudomonadota</taxon>
        <taxon>Alphaproteobacteria</taxon>
        <taxon>Acetobacterales</taxon>
        <taxon>Acetobacteraceae</taxon>
        <taxon>Saccharibacter</taxon>
    </lineage>
</organism>
<name>A0ABQ0NWR0_9PROT</name>
<evidence type="ECO:0000256" key="5">
    <source>
        <dbReference type="ARBA" id="ARBA00023315"/>
    </source>
</evidence>
<keyword evidence="6" id="KW-0472">Membrane</keyword>
<keyword evidence="2" id="KW-0444">Lipid biosynthesis</keyword>
<feature type="transmembrane region" description="Helical" evidence="6">
    <location>
        <begin position="51"/>
        <end position="74"/>
    </location>
</feature>
<comment type="pathway">
    <text evidence="1">Lipid metabolism.</text>
</comment>
<evidence type="ECO:0000313" key="8">
    <source>
        <dbReference type="EMBL" id="GBQ04827.1"/>
    </source>
</evidence>
<evidence type="ECO:0000313" key="9">
    <source>
        <dbReference type="Proteomes" id="UP001062901"/>
    </source>
</evidence>
<dbReference type="Proteomes" id="UP001062901">
    <property type="component" value="Unassembled WGS sequence"/>
</dbReference>
<keyword evidence="6" id="KW-1133">Transmembrane helix</keyword>
<keyword evidence="4" id="KW-0443">Lipid metabolism</keyword>
<dbReference type="SUPFAM" id="SSF69593">
    <property type="entry name" value="Glycerol-3-phosphate (1)-acyltransferase"/>
    <property type="match status" value="1"/>
</dbReference>
<gene>
    <name evidence="8" type="ORF">AA15669_0170</name>
</gene>
<dbReference type="PANTHER" id="PTHR10434">
    <property type="entry name" value="1-ACYL-SN-GLYCEROL-3-PHOSPHATE ACYLTRANSFERASE"/>
    <property type="match status" value="1"/>
</dbReference>
<dbReference type="GO" id="GO:0016746">
    <property type="term" value="F:acyltransferase activity"/>
    <property type="evidence" value="ECO:0007669"/>
    <property type="project" value="UniProtKB-KW"/>
</dbReference>
<evidence type="ECO:0000256" key="2">
    <source>
        <dbReference type="ARBA" id="ARBA00022516"/>
    </source>
</evidence>
<accession>A0ABQ0NWR0</accession>
<evidence type="ECO:0000256" key="1">
    <source>
        <dbReference type="ARBA" id="ARBA00005189"/>
    </source>
</evidence>
<evidence type="ECO:0000256" key="4">
    <source>
        <dbReference type="ARBA" id="ARBA00023098"/>
    </source>
</evidence>
<keyword evidence="9" id="KW-1185">Reference proteome</keyword>
<sequence>MLCVILPGKMNLLFPLLFWRVLCFLLGINIRQLGTMAGHLSSRKDGRRVVFVSNHTSWLDVLVLGSVLPVFFIAKADVRNWPFIGFLTRIGGTIYITRNRQEAAQNVQNVLERLIKGYNIAFFPEGTTSDGSAVRPFLSSLFAIAKPTKKEKERERKTGQELPPLLIQPISLTYDQLEGLPVGRSRRASVFSWFGDMYLMPHVWSLGKWRSMRATILFHEPLKPEDFPSRKALASASYDLIRRGNEALRQNRVDPSSPHRL</sequence>